<name>G8LN47_9ENTR</name>
<dbReference type="HOGENOM" id="CLU_3373557_0_0_6"/>
<sequence length="34" mass="3594">MTMASNNFWAIIHAIENSGKNSAPASLSPELAGY</sequence>
<organism evidence="1 2">
    <name type="scientific">Enterobacter ludwigii</name>
    <dbReference type="NCBI Taxonomy" id="299767"/>
    <lineage>
        <taxon>Bacteria</taxon>
        <taxon>Pseudomonadati</taxon>
        <taxon>Pseudomonadota</taxon>
        <taxon>Gammaproteobacteria</taxon>
        <taxon>Enterobacterales</taxon>
        <taxon>Enterobacteriaceae</taxon>
        <taxon>Enterobacter</taxon>
        <taxon>Enterobacter cloacae complex</taxon>
    </lineage>
</organism>
<proteinExistence type="predicted"/>
<reference evidence="1 2" key="1">
    <citation type="journal article" date="2011" name="Stand. Genomic Sci.">
        <title>Complete genome of the onion pathogen Enterobacter cloacae EcWSU1.</title>
        <authorList>
            <person name="Humann J.L."/>
            <person name="Wildung M."/>
            <person name="Cheng C.H."/>
            <person name="Lee T."/>
            <person name="Stewart J.E."/>
            <person name="Drew J.C."/>
            <person name="Triplett E.W."/>
            <person name="Main D."/>
            <person name="Schroeder B.K."/>
        </authorList>
    </citation>
    <scope>NUCLEOTIDE SEQUENCE [LARGE SCALE GENOMIC DNA]</scope>
    <source>
        <strain evidence="1 2">EcWSU1</strain>
    </source>
</reference>
<evidence type="ECO:0000313" key="1">
    <source>
        <dbReference type="EMBL" id="AEW73464.1"/>
    </source>
</evidence>
<dbReference type="EMBL" id="CP002886">
    <property type="protein sequence ID" value="AEW73464.1"/>
    <property type="molecule type" value="Genomic_DNA"/>
</dbReference>
<evidence type="ECO:0000313" key="2">
    <source>
        <dbReference type="Proteomes" id="UP000007838"/>
    </source>
</evidence>
<protein>
    <submittedName>
        <fullName evidence="1">Uncharacterized protein</fullName>
    </submittedName>
</protein>
<gene>
    <name evidence="1" type="ORF">EcWSU1_02027</name>
</gene>
<dbReference type="Proteomes" id="UP000007838">
    <property type="component" value="Chromosome"/>
</dbReference>
<dbReference type="KEGG" id="eec:EcWSU1_02027"/>
<accession>G8LN47</accession>
<dbReference type="AlphaFoldDB" id="G8LN47"/>